<dbReference type="PANTHER" id="PTHR30349">
    <property type="entry name" value="PHAGE INTEGRASE-RELATED"/>
    <property type="match status" value="1"/>
</dbReference>
<keyword evidence="6" id="KW-0233">DNA recombination</keyword>
<organism evidence="9">
    <name type="scientific">Siphoviridae sp. ctRlz6</name>
    <dbReference type="NCBI Taxonomy" id="2823581"/>
    <lineage>
        <taxon>Viruses</taxon>
        <taxon>Duplodnaviria</taxon>
        <taxon>Heunggongvirae</taxon>
        <taxon>Uroviricota</taxon>
        <taxon>Caudoviricetes</taxon>
    </lineage>
</organism>
<dbReference type="GO" id="GO:0016787">
    <property type="term" value="F:hydrolase activity"/>
    <property type="evidence" value="ECO:0007669"/>
    <property type="project" value="UniProtKB-KW"/>
</dbReference>
<evidence type="ECO:0000256" key="1">
    <source>
        <dbReference type="ARBA" id="ARBA00008857"/>
    </source>
</evidence>
<dbReference type="PROSITE" id="PS51898">
    <property type="entry name" value="TYR_RECOMBINASE"/>
    <property type="match status" value="1"/>
</dbReference>
<sequence>MSPNCNILITVFDMDSMIAILYKWQRELAESGRAIATVSLRVSHIRRLLSAIKKPVGEITLNDLKQWLAEHQWMPSTRESVQASFRLFWQWCIQEGYCKSDITAKLPKIRRPKAVPKPVPDEVITKAMATTSSMKIRLAIELMAMCGLRRAECASLHSRDIQAAGSGFMLRVRGKGGHVRLIPCPPHLAKAIQAAGGWVFPGRSNSHICPEWLGKRVSRALPPEWTAHKLRHRYATVTYQKSHDIRAVQELLGHSSVATTQVYVAVSEDAVRAAASAAWEISA</sequence>
<dbReference type="GO" id="GO:0015074">
    <property type="term" value="P:DNA integration"/>
    <property type="evidence" value="ECO:0007669"/>
    <property type="project" value="UniProtKB-KW"/>
</dbReference>
<dbReference type="EMBL" id="BK014691">
    <property type="protein sequence ID" value="DAD68061.1"/>
    <property type="molecule type" value="Genomic_DNA"/>
</dbReference>
<dbReference type="GO" id="GO:0016740">
    <property type="term" value="F:transferase activity"/>
    <property type="evidence" value="ECO:0007669"/>
    <property type="project" value="UniProtKB-KW"/>
</dbReference>
<evidence type="ECO:0000256" key="6">
    <source>
        <dbReference type="ARBA" id="ARBA00023172"/>
    </source>
</evidence>
<evidence type="ECO:0000256" key="4">
    <source>
        <dbReference type="ARBA" id="ARBA00022801"/>
    </source>
</evidence>
<protein>
    <recommendedName>
        <fullName evidence="2">Integrase</fullName>
    </recommendedName>
</protein>
<dbReference type="GO" id="GO:0075713">
    <property type="term" value="P:establishment of integrated proviral latency"/>
    <property type="evidence" value="ECO:0007669"/>
    <property type="project" value="UniProtKB-KW"/>
</dbReference>
<dbReference type="Pfam" id="PF00589">
    <property type="entry name" value="Phage_integrase"/>
    <property type="match status" value="1"/>
</dbReference>
<dbReference type="GO" id="GO:0006310">
    <property type="term" value="P:DNA recombination"/>
    <property type="evidence" value="ECO:0007669"/>
    <property type="project" value="UniProtKB-KW"/>
</dbReference>
<evidence type="ECO:0000256" key="7">
    <source>
        <dbReference type="ARBA" id="ARBA00023195"/>
    </source>
</evidence>
<name>A0A8S5LDH1_9CAUD</name>
<comment type="similarity">
    <text evidence="1">Belongs to the 'phage' integrase family.</text>
</comment>
<dbReference type="Gene3D" id="1.10.443.10">
    <property type="entry name" value="Intergrase catalytic core"/>
    <property type="match status" value="1"/>
</dbReference>
<evidence type="ECO:0000256" key="5">
    <source>
        <dbReference type="ARBA" id="ARBA00022908"/>
    </source>
</evidence>
<dbReference type="InterPro" id="IPR050090">
    <property type="entry name" value="Tyrosine_recombinase_XerCD"/>
</dbReference>
<evidence type="ECO:0000256" key="3">
    <source>
        <dbReference type="ARBA" id="ARBA00022679"/>
    </source>
</evidence>
<proteinExistence type="inferred from homology"/>
<dbReference type="GO" id="GO:0044826">
    <property type="term" value="P:viral genome integration into host DNA"/>
    <property type="evidence" value="ECO:0007669"/>
    <property type="project" value="UniProtKB-KW"/>
</dbReference>
<evidence type="ECO:0000259" key="8">
    <source>
        <dbReference type="PROSITE" id="PS51898"/>
    </source>
</evidence>
<dbReference type="InterPro" id="IPR013762">
    <property type="entry name" value="Integrase-like_cat_sf"/>
</dbReference>
<accession>A0A8S5LDH1</accession>
<keyword evidence="3" id="KW-0808">Transferase</keyword>
<dbReference type="InterPro" id="IPR002104">
    <property type="entry name" value="Integrase_catalytic"/>
</dbReference>
<keyword evidence="7" id="KW-1160">Virus entry into host cell</keyword>
<feature type="domain" description="Tyr recombinase" evidence="8">
    <location>
        <begin position="110"/>
        <end position="276"/>
    </location>
</feature>
<evidence type="ECO:0000256" key="2">
    <source>
        <dbReference type="ARBA" id="ARBA00016082"/>
    </source>
</evidence>
<keyword evidence="4" id="KW-0378">Hydrolase</keyword>
<dbReference type="GO" id="GO:0003677">
    <property type="term" value="F:DNA binding"/>
    <property type="evidence" value="ECO:0007669"/>
    <property type="project" value="InterPro"/>
</dbReference>
<keyword evidence="7" id="KW-1179">Viral genome integration</keyword>
<dbReference type="PANTHER" id="PTHR30349:SF64">
    <property type="entry name" value="PROPHAGE INTEGRASE INTD-RELATED"/>
    <property type="match status" value="1"/>
</dbReference>
<keyword evidence="5" id="KW-0229">DNA integration</keyword>
<dbReference type="SUPFAM" id="SSF56349">
    <property type="entry name" value="DNA breaking-rejoining enzymes"/>
    <property type="match status" value="1"/>
</dbReference>
<reference evidence="9" key="1">
    <citation type="journal article" date="2021" name="Proc. Natl. Acad. Sci. U.S.A.">
        <title>A Catalog of Tens of Thousands of Viruses from Human Metagenomes Reveals Hidden Associations with Chronic Diseases.</title>
        <authorList>
            <person name="Tisza M.J."/>
            <person name="Buck C.B."/>
        </authorList>
    </citation>
    <scope>NUCLEOTIDE SEQUENCE</scope>
    <source>
        <strain evidence="9">CtRlz6</strain>
    </source>
</reference>
<evidence type="ECO:0000313" key="9">
    <source>
        <dbReference type="EMBL" id="DAD68061.1"/>
    </source>
</evidence>
<dbReference type="InterPro" id="IPR011010">
    <property type="entry name" value="DNA_brk_join_enz"/>
</dbReference>